<accession>A0A450Z2S1</accession>
<dbReference type="Pfam" id="PF08011">
    <property type="entry name" value="PDDEXK_9"/>
    <property type="match status" value="1"/>
</dbReference>
<dbReference type="InterPro" id="IPR012547">
    <property type="entry name" value="PDDEXK_9"/>
</dbReference>
<evidence type="ECO:0000313" key="1">
    <source>
        <dbReference type="EMBL" id="VFK48105.1"/>
    </source>
</evidence>
<proteinExistence type="predicted"/>
<protein>
    <submittedName>
        <fullName evidence="1">PD-(D/E)XK nuclease superfamily protein</fullName>
    </submittedName>
</protein>
<gene>
    <name evidence="1" type="ORF">BECKTC1821E_GA0114239_110210</name>
</gene>
<reference evidence="1" key="1">
    <citation type="submission" date="2019-02" db="EMBL/GenBank/DDBJ databases">
        <authorList>
            <person name="Gruber-Vodicka R. H."/>
            <person name="Seah K. B. B."/>
        </authorList>
    </citation>
    <scope>NUCLEOTIDE SEQUENCE</scope>
    <source>
        <strain evidence="1">BECK_BZ125</strain>
    </source>
</reference>
<dbReference type="EMBL" id="CAADFT010000102">
    <property type="protein sequence ID" value="VFK48105.1"/>
    <property type="molecule type" value="Genomic_DNA"/>
</dbReference>
<organism evidence="1">
    <name type="scientific">Candidatus Kentrum sp. TC</name>
    <dbReference type="NCBI Taxonomy" id="2126339"/>
    <lineage>
        <taxon>Bacteria</taxon>
        <taxon>Pseudomonadati</taxon>
        <taxon>Pseudomonadota</taxon>
        <taxon>Gammaproteobacteria</taxon>
        <taxon>Candidatus Kentrum</taxon>
    </lineage>
</organism>
<dbReference type="AlphaFoldDB" id="A0A450Z2S1"/>
<name>A0A450Z2S1_9GAMM</name>
<sequence length="142" mass="16328">MIGSYKLFRGRNGYTLGHPHDTRIRRERYYQSLFYLIFRLMGFHMHTEIRTAASCIHATVELDSGIWIFEFELDAGAEEAAPARIWAKDCAGPYRAAGKSVYLVGIGFDSEQRNVDEWKMEILETVARKETARMEEEGESNA</sequence>